<proteinExistence type="predicted"/>
<accession>A0A382HDB5</accession>
<dbReference type="EMBL" id="UINC01060618">
    <property type="protein sequence ID" value="SVB85308.1"/>
    <property type="molecule type" value="Genomic_DNA"/>
</dbReference>
<organism evidence="1">
    <name type="scientific">marine metagenome</name>
    <dbReference type="NCBI Taxonomy" id="408172"/>
    <lineage>
        <taxon>unclassified sequences</taxon>
        <taxon>metagenomes</taxon>
        <taxon>ecological metagenomes</taxon>
    </lineage>
</organism>
<dbReference type="AlphaFoldDB" id="A0A382HDB5"/>
<gene>
    <name evidence="1" type="ORF">METZ01_LOCUS238162</name>
</gene>
<sequence length="204" mass="23457">FDEALGMEIDSIDALFDVSVDDYFNLPKTKEQIMTSSDSAKVVLETIKGIYLPIRYGEVEFLGTQLPMYNLDTKIIGNLNWKNLDILKKENIGPHLKGLTIISDFYNASNDSIDYDFKLYNAYHRGFNTARLLISLNMKDTKRNTLLKSLENNEYQVGKGYYYLPSVNNNKINSASQVLEFDGNRFLHKGIFIRDSLNTIFNHE</sequence>
<reference evidence="1" key="1">
    <citation type="submission" date="2018-05" db="EMBL/GenBank/DDBJ databases">
        <authorList>
            <person name="Lanie J.A."/>
            <person name="Ng W.-L."/>
            <person name="Kazmierczak K.M."/>
            <person name="Andrzejewski T.M."/>
            <person name="Davidsen T.M."/>
            <person name="Wayne K.J."/>
            <person name="Tettelin H."/>
            <person name="Glass J.I."/>
            <person name="Rusch D."/>
            <person name="Podicherti R."/>
            <person name="Tsui H.-C.T."/>
            <person name="Winkler M.E."/>
        </authorList>
    </citation>
    <scope>NUCLEOTIDE SEQUENCE</scope>
</reference>
<name>A0A382HDB5_9ZZZZ</name>
<evidence type="ECO:0000313" key="1">
    <source>
        <dbReference type="EMBL" id="SVB85308.1"/>
    </source>
</evidence>
<protein>
    <submittedName>
        <fullName evidence="1">Uncharacterized protein</fullName>
    </submittedName>
</protein>
<feature type="non-terminal residue" evidence="1">
    <location>
        <position position="1"/>
    </location>
</feature>